<protein>
    <submittedName>
        <fullName evidence="1">Uncharacterized protein</fullName>
    </submittedName>
</protein>
<evidence type="ECO:0000313" key="2">
    <source>
        <dbReference type="Proteomes" id="UP000642265"/>
    </source>
</evidence>
<name>A0A8I0NAN5_BRUAN</name>
<dbReference type="Proteomes" id="UP000642265">
    <property type="component" value="Unassembled WGS sequence"/>
</dbReference>
<organism evidence="1 2">
    <name type="scientific">Brucella anthropi</name>
    <name type="common">Ochrobactrum anthropi</name>
    <dbReference type="NCBI Taxonomy" id="529"/>
    <lineage>
        <taxon>Bacteria</taxon>
        <taxon>Pseudomonadati</taxon>
        <taxon>Pseudomonadota</taxon>
        <taxon>Alphaproteobacteria</taxon>
        <taxon>Hyphomicrobiales</taxon>
        <taxon>Brucellaceae</taxon>
        <taxon>Brucella/Ochrobactrum group</taxon>
        <taxon>Brucella</taxon>
    </lineage>
</organism>
<accession>A0A8I0NAN5</accession>
<dbReference type="AlphaFoldDB" id="A0A8I0NAN5"/>
<comment type="caution">
    <text evidence="1">The sequence shown here is derived from an EMBL/GenBank/DDBJ whole genome shotgun (WGS) entry which is preliminary data.</text>
</comment>
<reference evidence="1" key="2">
    <citation type="submission" date="2020-10" db="EMBL/GenBank/DDBJ databases">
        <title>Enrichment of novel Verrucomicrobia, Bacteroidetes and Krumholzibacteria in an oxygen-limited, methane- and iron-fed bioreactor inoculated with Bothnian Sea sediments.</title>
        <authorList>
            <person name="Martins P.D."/>
            <person name="de Jong A."/>
            <person name="Lenstra W.K."/>
            <person name="van Helmond N.A.G.M."/>
            <person name="Slomp C.P."/>
            <person name="Jetten M.S.M."/>
            <person name="Welte C.U."/>
            <person name="Rasigraf O."/>
        </authorList>
    </citation>
    <scope>NUCLEOTIDE SEQUENCE</scope>
    <source>
        <strain evidence="1">MAG47</strain>
    </source>
</reference>
<evidence type="ECO:0000313" key="1">
    <source>
        <dbReference type="EMBL" id="MBE0563632.1"/>
    </source>
</evidence>
<proteinExistence type="predicted"/>
<dbReference type="EMBL" id="JACZKO010000063">
    <property type="protein sequence ID" value="MBE0563632.1"/>
    <property type="molecule type" value="Genomic_DNA"/>
</dbReference>
<gene>
    <name evidence="1" type="ORF">IH622_22835</name>
</gene>
<reference evidence="1" key="1">
    <citation type="submission" date="2020-09" db="EMBL/GenBank/DDBJ databases">
        <authorList>
            <person name="Dalcin Martins P."/>
        </authorList>
    </citation>
    <scope>NUCLEOTIDE SEQUENCE</scope>
    <source>
        <strain evidence="1">MAG47</strain>
    </source>
</reference>
<sequence>MAYKRKADDNQIIELNSIGLSLSGIGDRLDIHPTTVAQRLKVLGIDPADTRRAFMEDIFEKLTLQQQDWLTSQLSAGRSVKDFVRLLIVNEFVSQKRTGLSG</sequence>